<gene>
    <name evidence="3" type="ORF">Q763_07180</name>
</gene>
<keyword evidence="1" id="KW-0472">Membrane</keyword>
<dbReference type="eggNOG" id="ENOG50303CZ">
    <property type="taxonomic scope" value="Bacteria"/>
</dbReference>
<evidence type="ECO:0000313" key="3">
    <source>
        <dbReference type="EMBL" id="KGO82041.1"/>
    </source>
</evidence>
<keyword evidence="4" id="KW-1185">Reference proteome</keyword>
<evidence type="ECO:0000313" key="4">
    <source>
        <dbReference type="Proteomes" id="UP000030129"/>
    </source>
</evidence>
<comment type="caution">
    <text evidence="3">The sequence shown here is derived from an EMBL/GenBank/DDBJ whole genome shotgun (WGS) entry which is preliminary data.</text>
</comment>
<keyword evidence="1" id="KW-0812">Transmembrane</keyword>
<keyword evidence="2" id="KW-0732">Signal</keyword>
<sequence length="248" mass="29732">MNKKLAILYIICISFFQPVFAHTIEKDTLKTEMHFPLADTVKYTQRQLSPNFKDKYEGKDFVYEVKPRAKTAWDRFWEWVGRLIRDLLGAGDKASNSYFLIYTLRTIAIALIGFVIYLIVTALLGKDKYWIFKRSSKKITAEEIMTEKLSQANFKELIEKTKQEGDYRLATRYYYLWLLKLLTYREIIEWHPDKTNSDYLYEITNQELKENFKYLSYIYDYIWYGEFEIKNDAFIKAEKAFTKTINTL</sequence>
<dbReference type="AlphaFoldDB" id="A0A0A2LRT3"/>
<protein>
    <recommendedName>
        <fullName evidence="5">DUF4129 domain-containing protein</fullName>
    </recommendedName>
</protein>
<feature type="signal peptide" evidence="2">
    <location>
        <begin position="1"/>
        <end position="21"/>
    </location>
</feature>
<dbReference type="Proteomes" id="UP000030129">
    <property type="component" value="Unassembled WGS sequence"/>
</dbReference>
<keyword evidence="1" id="KW-1133">Transmembrane helix</keyword>
<organism evidence="3 4">
    <name type="scientific">Flavobacterium beibuense F44-8</name>
    <dbReference type="NCBI Taxonomy" id="1406840"/>
    <lineage>
        <taxon>Bacteria</taxon>
        <taxon>Pseudomonadati</taxon>
        <taxon>Bacteroidota</taxon>
        <taxon>Flavobacteriia</taxon>
        <taxon>Flavobacteriales</taxon>
        <taxon>Flavobacteriaceae</taxon>
        <taxon>Flavobacterium</taxon>
    </lineage>
</organism>
<name>A0A0A2LRT3_9FLAO</name>
<evidence type="ECO:0000256" key="2">
    <source>
        <dbReference type="SAM" id="SignalP"/>
    </source>
</evidence>
<reference evidence="3 4" key="1">
    <citation type="submission" date="2013-09" db="EMBL/GenBank/DDBJ databases">
        <authorList>
            <person name="Zeng Z."/>
            <person name="Chen C."/>
        </authorList>
    </citation>
    <scope>NUCLEOTIDE SEQUENCE [LARGE SCALE GENOMIC DNA]</scope>
    <source>
        <strain evidence="3 4">F44-8</strain>
    </source>
</reference>
<dbReference type="RefSeq" id="WP_035132603.1">
    <property type="nucleotide sequence ID" value="NZ_JRLV01000006.1"/>
</dbReference>
<dbReference type="EMBL" id="JRLV01000006">
    <property type="protein sequence ID" value="KGO82041.1"/>
    <property type="molecule type" value="Genomic_DNA"/>
</dbReference>
<feature type="chain" id="PRO_5002002490" description="DUF4129 domain-containing protein" evidence="2">
    <location>
        <begin position="22"/>
        <end position="248"/>
    </location>
</feature>
<proteinExistence type="predicted"/>
<feature type="transmembrane region" description="Helical" evidence="1">
    <location>
        <begin position="99"/>
        <end position="124"/>
    </location>
</feature>
<accession>A0A0A2LRT3</accession>
<evidence type="ECO:0000256" key="1">
    <source>
        <dbReference type="SAM" id="Phobius"/>
    </source>
</evidence>
<evidence type="ECO:0008006" key="5">
    <source>
        <dbReference type="Google" id="ProtNLM"/>
    </source>
</evidence>
<dbReference type="STRING" id="1406840.Q763_07180"/>